<evidence type="ECO:0000313" key="3">
    <source>
        <dbReference type="EMBL" id="PNX57350.1"/>
    </source>
</evidence>
<dbReference type="Pfam" id="PF07725">
    <property type="entry name" value="LRR_3"/>
    <property type="match status" value="1"/>
</dbReference>
<evidence type="ECO:0000313" key="4">
    <source>
        <dbReference type="Proteomes" id="UP000236291"/>
    </source>
</evidence>
<proteinExistence type="predicted"/>
<dbReference type="InterPro" id="IPR044974">
    <property type="entry name" value="Disease_R_plants"/>
</dbReference>
<gene>
    <name evidence="3" type="ORF">L195_g058651</name>
</gene>
<evidence type="ECO:0000256" key="1">
    <source>
        <dbReference type="ARBA" id="ARBA00022614"/>
    </source>
</evidence>
<dbReference type="Proteomes" id="UP000236291">
    <property type="component" value="Unassembled WGS sequence"/>
</dbReference>
<dbReference type="EMBL" id="ASHM01123213">
    <property type="protein sequence ID" value="PNX57350.1"/>
    <property type="molecule type" value="Genomic_DNA"/>
</dbReference>
<evidence type="ECO:0000256" key="2">
    <source>
        <dbReference type="ARBA" id="ARBA00022737"/>
    </source>
</evidence>
<dbReference type="GO" id="GO:0006952">
    <property type="term" value="P:defense response"/>
    <property type="evidence" value="ECO:0007669"/>
    <property type="project" value="InterPro"/>
</dbReference>
<sequence>MDDIKEVQLHADTFKKMHNLRVINFDTNSKDNSNVTFQGFLKSFPTDLKFLQWDCFPQRSLPQDFCPENLVILEMPDSDLEQLWEGDQ</sequence>
<feature type="non-terminal residue" evidence="3">
    <location>
        <position position="88"/>
    </location>
</feature>
<dbReference type="PANTHER" id="PTHR11017">
    <property type="entry name" value="LEUCINE-RICH REPEAT-CONTAINING PROTEIN"/>
    <property type="match status" value="1"/>
</dbReference>
<reference evidence="3 4" key="2">
    <citation type="journal article" date="2017" name="Front. Plant Sci.">
        <title>Gene Classification and Mining of Molecular Markers Useful in Red Clover (Trifolium pratense) Breeding.</title>
        <authorList>
            <person name="Istvanek J."/>
            <person name="Dluhosova J."/>
            <person name="Dluhos P."/>
            <person name="Patkova L."/>
            <person name="Nedelnik J."/>
            <person name="Repkova J."/>
        </authorList>
    </citation>
    <scope>NUCLEOTIDE SEQUENCE [LARGE SCALE GENOMIC DNA]</scope>
    <source>
        <strain evidence="4">cv. Tatra</strain>
        <tissue evidence="3">Young leaves</tissue>
    </source>
</reference>
<keyword evidence="1" id="KW-0433">Leucine-rich repeat</keyword>
<dbReference type="InterPro" id="IPR011713">
    <property type="entry name" value="Leu-rich_rpt_3"/>
</dbReference>
<dbReference type="AlphaFoldDB" id="A0A2K3JTJ9"/>
<dbReference type="InterPro" id="IPR032675">
    <property type="entry name" value="LRR_dom_sf"/>
</dbReference>
<dbReference type="Gene3D" id="3.80.10.10">
    <property type="entry name" value="Ribonuclease Inhibitor"/>
    <property type="match status" value="1"/>
</dbReference>
<keyword evidence="2" id="KW-0677">Repeat</keyword>
<organism evidence="3 4">
    <name type="scientific">Trifolium pratense</name>
    <name type="common">Red clover</name>
    <dbReference type="NCBI Taxonomy" id="57577"/>
    <lineage>
        <taxon>Eukaryota</taxon>
        <taxon>Viridiplantae</taxon>
        <taxon>Streptophyta</taxon>
        <taxon>Embryophyta</taxon>
        <taxon>Tracheophyta</taxon>
        <taxon>Spermatophyta</taxon>
        <taxon>Magnoliopsida</taxon>
        <taxon>eudicotyledons</taxon>
        <taxon>Gunneridae</taxon>
        <taxon>Pentapetalae</taxon>
        <taxon>rosids</taxon>
        <taxon>fabids</taxon>
        <taxon>Fabales</taxon>
        <taxon>Fabaceae</taxon>
        <taxon>Papilionoideae</taxon>
        <taxon>50 kb inversion clade</taxon>
        <taxon>NPAAA clade</taxon>
        <taxon>Hologalegina</taxon>
        <taxon>IRL clade</taxon>
        <taxon>Trifolieae</taxon>
        <taxon>Trifolium</taxon>
    </lineage>
</organism>
<name>A0A2K3JTJ9_TRIPR</name>
<dbReference type="PANTHER" id="PTHR11017:SF568">
    <property type="entry name" value="ADP-RIBOSYL CYCLASE_CYCLIC ADP-RIBOSE HYDROLASE"/>
    <property type="match status" value="1"/>
</dbReference>
<accession>A0A2K3JTJ9</accession>
<reference evidence="3 4" key="1">
    <citation type="journal article" date="2014" name="Am. J. Bot.">
        <title>Genome assembly and annotation for red clover (Trifolium pratense; Fabaceae).</title>
        <authorList>
            <person name="Istvanek J."/>
            <person name="Jaros M."/>
            <person name="Krenek A."/>
            <person name="Repkova J."/>
        </authorList>
    </citation>
    <scope>NUCLEOTIDE SEQUENCE [LARGE SCALE GENOMIC DNA]</scope>
    <source>
        <strain evidence="4">cv. Tatra</strain>
        <tissue evidence="3">Young leaves</tissue>
    </source>
</reference>
<protein>
    <submittedName>
        <fullName evidence="3">Putative NBS-LRR resistance protein</fullName>
    </submittedName>
</protein>
<comment type="caution">
    <text evidence="3">The sequence shown here is derived from an EMBL/GenBank/DDBJ whole genome shotgun (WGS) entry which is preliminary data.</text>
</comment>